<gene>
    <name evidence="2" type="ORF">AVEN_178383_1</name>
</gene>
<name>A0A4Y2BCD9_ARAVE</name>
<protein>
    <submittedName>
        <fullName evidence="2">Uncharacterized protein</fullName>
    </submittedName>
</protein>
<reference evidence="2 3" key="1">
    <citation type="journal article" date="2019" name="Sci. Rep.">
        <title>Orb-weaving spider Araneus ventricosus genome elucidates the spidroin gene catalogue.</title>
        <authorList>
            <person name="Kono N."/>
            <person name="Nakamura H."/>
            <person name="Ohtoshi R."/>
            <person name="Moran D.A.P."/>
            <person name="Shinohara A."/>
            <person name="Yoshida Y."/>
            <person name="Fujiwara M."/>
            <person name="Mori M."/>
            <person name="Tomita M."/>
            <person name="Arakawa K."/>
        </authorList>
    </citation>
    <scope>NUCLEOTIDE SEQUENCE [LARGE SCALE GENOMIC DNA]</scope>
</reference>
<dbReference type="EMBL" id="BGPR01000068">
    <property type="protein sequence ID" value="GBL89972.1"/>
    <property type="molecule type" value="Genomic_DNA"/>
</dbReference>
<sequence length="140" mass="15734">MQEVLQSSKNWKCNSTSVLVPCPSNRFGCRNGFRYGAWGGVLSAFFPSVNTITKKTNPVKEQQEPQWPGGKVTTSGPGGFRDKTRFHQRSAVYVGLLSVKSDFEGQTSSCWCGAEVWRRYCRLRCRLGIWLGFKSMSVPK</sequence>
<proteinExistence type="predicted"/>
<feature type="region of interest" description="Disordered" evidence="1">
    <location>
        <begin position="57"/>
        <end position="80"/>
    </location>
</feature>
<evidence type="ECO:0000256" key="1">
    <source>
        <dbReference type="SAM" id="MobiDB-lite"/>
    </source>
</evidence>
<keyword evidence="3" id="KW-1185">Reference proteome</keyword>
<evidence type="ECO:0000313" key="2">
    <source>
        <dbReference type="EMBL" id="GBL89972.1"/>
    </source>
</evidence>
<dbReference type="Proteomes" id="UP000499080">
    <property type="component" value="Unassembled WGS sequence"/>
</dbReference>
<organism evidence="2 3">
    <name type="scientific">Araneus ventricosus</name>
    <name type="common">Orbweaver spider</name>
    <name type="synonym">Epeira ventricosa</name>
    <dbReference type="NCBI Taxonomy" id="182803"/>
    <lineage>
        <taxon>Eukaryota</taxon>
        <taxon>Metazoa</taxon>
        <taxon>Ecdysozoa</taxon>
        <taxon>Arthropoda</taxon>
        <taxon>Chelicerata</taxon>
        <taxon>Arachnida</taxon>
        <taxon>Araneae</taxon>
        <taxon>Araneomorphae</taxon>
        <taxon>Entelegynae</taxon>
        <taxon>Araneoidea</taxon>
        <taxon>Araneidae</taxon>
        <taxon>Araneus</taxon>
    </lineage>
</organism>
<accession>A0A4Y2BCD9</accession>
<evidence type="ECO:0000313" key="3">
    <source>
        <dbReference type="Proteomes" id="UP000499080"/>
    </source>
</evidence>
<comment type="caution">
    <text evidence="2">The sequence shown here is derived from an EMBL/GenBank/DDBJ whole genome shotgun (WGS) entry which is preliminary data.</text>
</comment>
<dbReference type="AlphaFoldDB" id="A0A4Y2BCD9"/>